<dbReference type="InterPro" id="IPR003029">
    <property type="entry name" value="S1_domain"/>
</dbReference>
<dbReference type="HAMAP" id="MF_01895">
    <property type="entry name" value="RNase_R"/>
    <property type="match status" value="1"/>
</dbReference>
<dbReference type="GO" id="GO:0006402">
    <property type="term" value="P:mRNA catabolic process"/>
    <property type="evidence" value="ECO:0007669"/>
    <property type="project" value="TreeGrafter"/>
</dbReference>
<organism evidence="10 11">
    <name type="scientific">Anthropogastromicrobium aceti</name>
    <dbReference type="NCBI Taxonomy" id="2981768"/>
    <lineage>
        <taxon>Bacteria</taxon>
        <taxon>Bacillati</taxon>
        <taxon>Bacillota</taxon>
        <taxon>Clostridia</taxon>
        <taxon>Lachnospirales</taxon>
        <taxon>Lachnospiraceae</taxon>
        <taxon>Anthropogastromicrobium</taxon>
    </lineage>
</organism>
<keyword evidence="4 8" id="KW-0540">Nuclease</keyword>
<evidence type="ECO:0000256" key="7">
    <source>
        <dbReference type="ARBA" id="ARBA00022884"/>
    </source>
</evidence>
<comment type="function">
    <text evidence="8">3'-5' exoribonuclease that releases 5'-nucleoside monophosphates and is involved in maturation of structured RNAs.</text>
</comment>
<evidence type="ECO:0000256" key="8">
    <source>
        <dbReference type="HAMAP-Rule" id="MF_01895"/>
    </source>
</evidence>
<dbReference type="PANTHER" id="PTHR23355">
    <property type="entry name" value="RIBONUCLEASE"/>
    <property type="match status" value="1"/>
</dbReference>
<comment type="catalytic activity">
    <reaction evidence="1 8">
        <text>Exonucleolytic cleavage in the 3'- to 5'-direction to yield nucleoside 5'-phosphates.</text>
        <dbReference type="EC" id="3.1.13.1"/>
    </reaction>
</comment>
<keyword evidence="3 8" id="KW-0963">Cytoplasm</keyword>
<dbReference type="Pfam" id="PF17876">
    <property type="entry name" value="CSD2"/>
    <property type="match status" value="1"/>
</dbReference>
<keyword evidence="7 8" id="KW-0694">RNA-binding</keyword>
<dbReference type="GO" id="GO:0008859">
    <property type="term" value="F:exoribonuclease II activity"/>
    <property type="evidence" value="ECO:0007669"/>
    <property type="project" value="UniProtKB-UniRule"/>
</dbReference>
<dbReference type="SMART" id="SM00357">
    <property type="entry name" value="CSP"/>
    <property type="match status" value="2"/>
</dbReference>
<feature type="domain" description="S1 motif" evidence="9">
    <location>
        <begin position="614"/>
        <end position="694"/>
    </location>
</feature>
<proteinExistence type="inferred from homology"/>
<evidence type="ECO:0000256" key="4">
    <source>
        <dbReference type="ARBA" id="ARBA00022722"/>
    </source>
</evidence>
<dbReference type="Proteomes" id="UP001198200">
    <property type="component" value="Unassembled WGS sequence"/>
</dbReference>
<comment type="similarity">
    <text evidence="8">Belongs to the RNR ribonuclease family. RNase R subfamily.</text>
</comment>
<comment type="subcellular location">
    <subcellularLocation>
        <location evidence="2 8">Cytoplasm</location>
    </subcellularLocation>
</comment>
<evidence type="ECO:0000259" key="9">
    <source>
        <dbReference type="PROSITE" id="PS50126"/>
    </source>
</evidence>
<evidence type="ECO:0000256" key="5">
    <source>
        <dbReference type="ARBA" id="ARBA00022801"/>
    </source>
</evidence>
<dbReference type="InterPro" id="IPR011129">
    <property type="entry name" value="CSD"/>
</dbReference>
<dbReference type="InterPro" id="IPR011805">
    <property type="entry name" value="RNase_R"/>
</dbReference>
<evidence type="ECO:0000256" key="2">
    <source>
        <dbReference type="ARBA" id="ARBA00004496"/>
    </source>
</evidence>
<dbReference type="GO" id="GO:0003723">
    <property type="term" value="F:RNA binding"/>
    <property type="evidence" value="ECO:0007669"/>
    <property type="project" value="UniProtKB-UniRule"/>
</dbReference>
<name>A0AAE3E3S3_9FIRM</name>
<evidence type="ECO:0000256" key="3">
    <source>
        <dbReference type="ARBA" id="ARBA00022490"/>
    </source>
</evidence>
<evidence type="ECO:0000313" key="10">
    <source>
        <dbReference type="EMBL" id="MCC2221330.1"/>
    </source>
</evidence>
<dbReference type="InterPro" id="IPR040476">
    <property type="entry name" value="CSD2"/>
</dbReference>
<evidence type="ECO:0000256" key="1">
    <source>
        <dbReference type="ARBA" id="ARBA00001849"/>
    </source>
</evidence>
<keyword evidence="5 8" id="KW-0378">Hydrolase</keyword>
<keyword evidence="6 8" id="KW-0269">Exonuclease</keyword>
<dbReference type="CDD" id="cd04471">
    <property type="entry name" value="S1_RNase_R"/>
    <property type="match status" value="1"/>
</dbReference>
<dbReference type="EMBL" id="JAJEQN010000013">
    <property type="protein sequence ID" value="MCC2221330.1"/>
    <property type="molecule type" value="Genomic_DNA"/>
</dbReference>
<dbReference type="Gene3D" id="2.40.50.140">
    <property type="entry name" value="Nucleic acid-binding proteins"/>
    <property type="match status" value="3"/>
</dbReference>
<sequence length="717" mass="81820">MLLELMYDKNYRPMKFRELCVLLDVSKARRYELETALNQLVDEGKIGISAHGKYGKPELFTLKGSFSSTSRGFGFVTVEEKDNDIFIAPDNTLGALPGDVVLVSVISHANGSRREEGRIVRILEHTLTSVVGTFQKNKNFGFVLPDNQRILRDFFVEKGKDMDAQNGDKVVATILDYGNEHKNPQVEVTEILGAKNEPGTDVLSIVRSYGIPEEFPQEVLDSLDSIPEEVTEAEKIGRRDMRDFHTVTIDGEDARDLDDAISLTFENGIYHLGVHIADVTHYVKEGSLLDEEAKNRGTSVYLADRVIPMLPRKLSNGICSLNAGTDRLALSCLMDIDEEGTIVNHEICETVICVDRRMTYTMVADILDGAESPEEYKDFVDDFKLMKQLSDLLRKKRSGRGAIDFDFPESKIILDEKGRPIEIKAYEHSAATRLIEDFMLLTNETIAEEYYWLELPFVYRIHETPDEEKLRTFATFLNNFGYSLHLTNHTIHPKELQKLLSRIEGSEAEGLISRILLRSMKQAKYSPENLGHFGLSAKYYCHFTSPIRRYPDLQIHRIIKEQLHGTLSKSRQEHYEHILPSVCDSSSKLERRADEAERETDKLKKAQYMRRHIGDIYEGVISGVTAYGFYVELTNTVEGLVRAANLDDDYYIYDQEHYQLVGEMTGRTFSIGQSVSVVVVDADTLTKQIEFLLYYPEEDWSKGETRHGKRKSKTHRK</sequence>
<dbReference type="Pfam" id="PF08206">
    <property type="entry name" value="OB_RNB"/>
    <property type="match status" value="1"/>
</dbReference>
<protein>
    <recommendedName>
        <fullName evidence="8">Ribonuclease R</fullName>
        <shortName evidence="8">RNase R</shortName>
        <ecNumber evidence="8">3.1.13.1</ecNumber>
    </recommendedName>
</protein>
<dbReference type="NCBIfam" id="TIGR00358">
    <property type="entry name" value="3_prime_RNase"/>
    <property type="match status" value="1"/>
</dbReference>
<dbReference type="SMART" id="SM00955">
    <property type="entry name" value="RNB"/>
    <property type="match status" value="1"/>
</dbReference>
<dbReference type="PROSITE" id="PS50126">
    <property type="entry name" value="S1"/>
    <property type="match status" value="1"/>
</dbReference>
<dbReference type="InterPro" id="IPR001900">
    <property type="entry name" value="RNase_II/R"/>
</dbReference>
<dbReference type="EC" id="3.1.13.1" evidence="8"/>
<dbReference type="InterPro" id="IPR012340">
    <property type="entry name" value="NA-bd_OB-fold"/>
</dbReference>
<dbReference type="SMART" id="SM00316">
    <property type="entry name" value="S1"/>
    <property type="match status" value="1"/>
</dbReference>
<dbReference type="PANTHER" id="PTHR23355:SF9">
    <property type="entry name" value="DIS3-LIKE EXONUCLEASE 2"/>
    <property type="match status" value="1"/>
</dbReference>
<dbReference type="InterPro" id="IPR050180">
    <property type="entry name" value="RNR_Ribonuclease"/>
</dbReference>
<dbReference type="RefSeq" id="WP_308731579.1">
    <property type="nucleotide sequence ID" value="NZ_JAJEQN010000013.1"/>
</dbReference>
<reference evidence="10 11" key="1">
    <citation type="submission" date="2021-10" db="EMBL/GenBank/DDBJ databases">
        <title>Anaerobic single-cell dispensing facilitates the cultivation of human gut bacteria.</title>
        <authorList>
            <person name="Afrizal A."/>
        </authorList>
    </citation>
    <scope>NUCLEOTIDE SEQUENCE [LARGE SCALE GENOMIC DNA]</scope>
    <source>
        <strain evidence="10 11">CLA-AA-H224</strain>
    </source>
</reference>
<dbReference type="NCBIfam" id="TIGR02063">
    <property type="entry name" value="RNase_R"/>
    <property type="match status" value="1"/>
</dbReference>
<dbReference type="SUPFAM" id="SSF50249">
    <property type="entry name" value="Nucleic acid-binding proteins"/>
    <property type="match status" value="4"/>
</dbReference>
<comment type="caution">
    <text evidence="10">The sequence shown here is derived from an EMBL/GenBank/DDBJ whole genome shotgun (WGS) entry which is preliminary data.</text>
</comment>
<evidence type="ECO:0000313" key="11">
    <source>
        <dbReference type="Proteomes" id="UP001198200"/>
    </source>
</evidence>
<dbReference type="InterPro" id="IPR004476">
    <property type="entry name" value="RNase_II/RNase_R"/>
</dbReference>
<evidence type="ECO:0000256" key="6">
    <source>
        <dbReference type="ARBA" id="ARBA00022839"/>
    </source>
</evidence>
<accession>A0AAE3E3S3</accession>
<dbReference type="Pfam" id="PF00575">
    <property type="entry name" value="S1"/>
    <property type="match status" value="1"/>
</dbReference>
<keyword evidence="11" id="KW-1185">Reference proteome</keyword>
<dbReference type="GO" id="GO:0005829">
    <property type="term" value="C:cytosol"/>
    <property type="evidence" value="ECO:0007669"/>
    <property type="project" value="TreeGrafter"/>
</dbReference>
<dbReference type="Pfam" id="PF00773">
    <property type="entry name" value="RNB"/>
    <property type="match status" value="1"/>
</dbReference>
<dbReference type="InterPro" id="IPR013223">
    <property type="entry name" value="RNase_B_OB_dom"/>
</dbReference>
<dbReference type="AlphaFoldDB" id="A0AAE3E3S3"/>
<gene>
    <name evidence="8 10" type="primary">rnr</name>
    <name evidence="10" type="ORF">LKD48_06680</name>
</gene>